<evidence type="ECO:0000259" key="1">
    <source>
        <dbReference type="PROSITE" id="PS50846"/>
    </source>
</evidence>
<reference evidence="2 3" key="1">
    <citation type="journal article" date="2016" name="Nat. Commun.">
        <title>Thousands of microbial genomes shed light on interconnected biogeochemical processes in an aquifer system.</title>
        <authorList>
            <person name="Anantharaman K."/>
            <person name="Brown C.T."/>
            <person name="Hug L.A."/>
            <person name="Sharon I."/>
            <person name="Castelle C.J."/>
            <person name="Probst A.J."/>
            <person name="Thomas B.C."/>
            <person name="Singh A."/>
            <person name="Wilkins M.J."/>
            <person name="Karaoz U."/>
            <person name="Brodie E.L."/>
            <person name="Williams K.H."/>
            <person name="Hubbard S.S."/>
            <person name="Banfield J.F."/>
        </authorList>
    </citation>
    <scope>NUCLEOTIDE SEQUENCE [LARGE SCALE GENOMIC DNA]</scope>
    <source>
        <strain evidence="3">RIFCSPLOWO2_12_FULL_64_10</strain>
    </source>
</reference>
<gene>
    <name evidence="2" type="ORF">A3F84_21895</name>
</gene>
<feature type="domain" description="HMA" evidence="1">
    <location>
        <begin position="7"/>
        <end position="73"/>
    </location>
</feature>
<dbReference type="CDD" id="cd00371">
    <property type="entry name" value="HMA"/>
    <property type="match status" value="1"/>
</dbReference>
<name>A0A1F6C875_HANXR</name>
<dbReference type="AlphaFoldDB" id="A0A1F6C875"/>
<proteinExistence type="predicted"/>
<dbReference type="Proteomes" id="UP000178606">
    <property type="component" value="Unassembled WGS sequence"/>
</dbReference>
<protein>
    <recommendedName>
        <fullName evidence="1">HMA domain-containing protein</fullName>
    </recommendedName>
</protein>
<organism evidence="2 3">
    <name type="scientific">Handelsmanbacteria sp. (strain RIFCSPLOWO2_12_FULL_64_10)</name>
    <dbReference type="NCBI Taxonomy" id="1817868"/>
    <lineage>
        <taxon>Bacteria</taxon>
        <taxon>Candidatus Handelsmaniibacteriota</taxon>
    </lineage>
</organism>
<evidence type="ECO:0000313" key="2">
    <source>
        <dbReference type="EMBL" id="OGG45349.1"/>
    </source>
</evidence>
<dbReference type="EMBL" id="MFKF01000379">
    <property type="protein sequence ID" value="OGG45349.1"/>
    <property type="molecule type" value="Genomic_DNA"/>
</dbReference>
<dbReference type="Pfam" id="PF00403">
    <property type="entry name" value="HMA"/>
    <property type="match status" value="1"/>
</dbReference>
<dbReference type="InterPro" id="IPR006121">
    <property type="entry name" value="HMA_dom"/>
</dbReference>
<dbReference type="Gene3D" id="3.30.70.100">
    <property type="match status" value="1"/>
</dbReference>
<evidence type="ECO:0000313" key="3">
    <source>
        <dbReference type="Proteomes" id="UP000178606"/>
    </source>
</evidence>
<dbReference type="SUPFAM" id="SSF55008">
    <property type="entry name" value="HMA, heavy metal-associated domain"/>
    <property type="match status" value="1"/>
</dbReference>
<dbReference type="GO" id="GO:0046872">
    <property type="term" value="F:metal ion binding"/>
    <property type="evidence" value="ECO:0007669"/>
    <property type="project" value="InterPro"/>
</dbReference>
<accession>A0A1F6C875</accession>
<comment type="caution">
    <text evidence="2">The sequence shown here is derived from an EMBL/GenBank/DDBJ whole genome shotgun (WGS) entry which is preliminary data.</text>
</comment>
<dbReference type="InterPro" id="IPR036163">
    <property type="entry name" value="HMA_dom_sf"/>
</dbReference>
<dbReference type="PROSITE" id="PS50846">
    <property type="entry name" value="HMA_2"/>
    <property type="match status" value="1"/>
</dbReference>
<sequence>MLFGKSQKETLTVEGMSCAHCERAVETGLKDVAGVAKVRADHKKGRVEVSYKGQAPDWGAVRQKIADLGYAVK</sequence>